<accession>A0AAV4TVB4</accession>
<organism evidence="1 2">
    <name type="scientific">Caerostris extrusa</name>
    <name type="common">Bark spider</name>
    <name type="synonym">Caerostris bankana</name>
    <dbReference type="NCBI Taxonomy" id="172846"/>
    <lineage>
        <taxon>Eukaryota</taxon>
        <taxon>Metazoa</taxon>
        <taxon>Ecdysozoa</taxon>
        <taxon>Arthropoda</taxon>
        <taxon>Chelicerata</taxon>
        <taxon>Arachnida</taxon>
        <taxon>Araneae</taxon>
        <taxon>Araneomorphae</taxon>
        <taxon>Entelegynae</taxon>
        <taxon>Araneoidea</taxon>
        <taxon>Araneidae</taxon>
        <taxon>Caerostris</taxon>
    </lineage>
</organism>
<proteinExistence type="predicted"/>
<keyword evidence="2" id="KW-1185">Reference proteome</keyword>
<reference evidence="1 2" key="1">
    <citation type="submission" date="2021-06" db="EMBL/GenBank/DDBJ databases">
        <title>Caerostris extrusa draft genome.</title>
        <authorList>
            <person name="Kono N."/>
            <person name="Arakawa K."/>
        </authorList>
    </citation>
    <scope>NUCLEOTIDE SEQUENCE [LARGE SCALE GENOMIC DNA]</scope>
</reference>
<gene>
    <name evidence="1" type="ORF">CEXT_121291</name>
</gene>
<dbReference type="Proteomes" id="UP001054945">
    <property type="component" value="Unassembled WGS sequence"/>
</dbReference>
<dbReference type="EMBL" id="BPLR01011992">
    <property type="protein sequence ID" value="GIY50533.1"/>
    <property type="molecule type" value="Genomic_DNA"/>
</dbReference>
<name>A0AAV4TVB4_CAEEX</name>
<protein>
    <submittedName>
        <fullName evidence="1">Uncharacterized protein</fullName>
    </submittedName>
</protein>
<dbReference type="AlphaFoldDB" id="A0AAV4TVB4"/>
<evidence type="ECO:0000313" key="1">
    <source>
        <dbReference type="EMBL" id="GIY50533.1"/>
    </source>
</evidence>
<evidence type="ECO:0000313" key="2">
    <source>
        <dbReference type="Proteomes" id="UP001054945"/>
    </source>
</evidence>
<comment type="caution">
    <text evidence="1">The sequence shown here is derived from an EMBL/GenBank/DDBJ whole genome shotgun (WGS) entry which is preliminary data.</text>
</comment>
<sequence>MRYISFIPKFGLRVDVDRKSHFSVYIPFSKEVSSNVRSAQAAHVRGIWLPSPLSLADIKDSSGDGEVTGRSILARQWDIKRYHAVPVCIVVCAKETAGNINENKSPGSVMRLQVPKRNICAVYISIESPIIFSEIEFNVYCCTLP</sequence>